<dbReference type="InterPro" id="IPR011712">
    <property type="entry name" value="Sig_transdc_His_kin_sub3_dim/P"/>
</dbReference>
<comment type="caution">
    <text evidence="10">The sequence shown here is derived from an EMBL/GenBank/DDBJ whole genome shotgun (WGS) entry which is preliminary data.</text>
</comment>
<comment type="catalytic activity">
    <reaction evidence="1">
        <text>ATP + protein L-histidine = ADP + protein N-phospho-L-histidine.</text>
        <dbReference type="EC" id="2.7.13.3"/>
    </reaction>
</comment>
<dbReference type="GO" id="GO:0004673">
    <property type="term" value="F:protein histidine kinase activity"/>
    <property type="evidence" value="ECO:0007669"/>
    <property type="project" value="UniProtKB-EC"/>
</dbReference>
<feature type="transmembrane region" description="Helical" evidence="8">
    <location>
        <begin position="237"/>
        <end position="259"/>
    </location>
</feature>
<dbReference type="SMART" id="SM00387">
    <property type="entry name" value="HATPase_c"/>
    <property type="match status" value="1"/>
</dbReference>
<protein>
    <recommendedName>
        <fullName evidence="2">histidine kinase</fullName>
        <ecNumber evidence="2">2.7.13.3</ecNumber>
    </recommendedName>
</protein>
<evidence type="ECO:0000256" key="1">
    <source>
        <dbReference type="ARBA" id="ARBA00000085"/>
    </source>
</evidence>
<dbReference type="InterPro" id="IPR036034">
    <property type="entry name" value="PDZ_sf"/>
</dbReference>
<evidence type="ECO:0000256" key="2">
    <source>
        <dbReference type="ARBA" id="ARBA00012438"/>
    </source>
</evidence>
<accession>A0ABV2PEL6</accession>
<dbReference type="Proteomes" id="UP001549363">
    <property type="component" value="Unassembled WGS sequence"/>
</dbReference>
<evidence type="ECO:0000259" key="9">
    <source>
        <dbReference type="PROSITE" id="PS50109"/>
    </source>
</evidence>
<evidence type="ECO:0000256" key="5">
    <source>
        <dbReference type="ARBA" id="ARBA00022777"/>
    </source>
</evidence>
<feature type="transmembrane region" description="Helical" evidence="8">
    <location>
        <begin position="141"/>
        <end position="158"/>
    </location>
</feature>
<evidence type="ECO:0000313" key="10">
    <source>
        <dbReference type="EMBL" id="MET4559397.1"/>
    </source>
</evidence>
<evidence type="ECO:0000256" key="3">
    <source>
        <dbReference type="ARBA" id="ARBA00022679"/>
    </source>
</evidence>
<dbReference type="EC" id="2.7.13.3" evidence="2"/>
<feature type="transmembrane region" description="Helical" evidence="8">
    <location>
        <begin position="305"/>
        <end position="324"/>
    </location>
</feature>
<feature type="transmembrane region" description="Helical" evidence="8">
    <location>
        <begin position="205"/>
        <end position="225"/>
    </location>
</feature>
<dbReference type="Gene3D" id="2.30.42.10">
    <property type="match status" value="1"/>
</dbReference>
<proteinExistence type="predicted"/>
<dbReference type="InterPro" id="IPR050482">
    <property type="entry name" value="Sensor_HK_TwoCompSys"/>
</dbReference>
<feature type="transmembrane region" description="Helical" evidence="8">
    <location>
        <begin position="362"/>
        <end position="382"/>
    </location>
</feature>
<evidence type="ECO:0000313" key="11">
    <source>
        <dbReference type="Proteomes" id="UP001549363"/>
    </source>
</evidence>
<keyword evidence="8" id="KW-0812">Transmembrane</keyword>
<dbReference type="PANTHER" id="PTHR24421:SF60">
    <property type="entry name" value="SENSOR HISTIDINE KINASE COMP"/>
    <property type="match status" value="1"/>
</dbReference>
<dbReference type="Gene3D" id="3.30.565.10">
    <property type="entry name" value="Histidine kinase-like ATPase, C-terminal domain"/>
    <property type="match status" value="1"/>
</dbReference>
<organism evidence="10 11">
    <name type="scientific">Lysinibacillus parviboronicapiens</name>
    <dbReference type="NCBI Taxonomy" id="436516"/>
    <lineage>
        <taxon>Bacteria</taxon>
        <taxon>Bacillati</taxon>
        <taxon>Bacillota</taxon>
        <taxon>Bacilli</taxon>
        <taxon>Bacillales</taxon>
        <taxon>Bacillaceae</taxon>
        <taxon>Lysinibacillus</taxon>
    </lineage>
</organism>
<keyword evidence="3 10" id="KW-0808">Transferase</keyword>
<dbReference type="PANTHER" id="PTHR24421">
    <property type="entry name" value="NITRATE/NITRITE SENSOR PROTEIN NARX-RELATED"/>
    <property type="match status" value="1"/>
</dbReference>
<keyword evidence="6" id="KW-0067">ATP-binding</keyword>
<evidence type="ECO:0000256" key="7">
    <source>
        <dbReference type="ARBA" id="ARBA00023012"/>
    </source>
</evidence>
<keyword evidence="8" id="KW-1133">Transmembrane helix</keyword>
<dbReference type="SUPFAM" id="SSF50156">
    <property type="entry name" value="PDZ domain-like"/>
    <property type="match status" value="1"/>
</dbReference>
<dbReference type="InterPro" id="IPR036890">
    <property type="entry name" value="HATPase_C_sf"/>
</dbReference>
<feature type="transmembrane region" description="Helical" evidence="8">
    <location>
        <begin position="271"/>
        <end position="293"/>
    </location>
</feature>
<keyword evidence="7" id="KW-0902">Two-component regulatory system</keyword>
<gene>
    <name evidence="10" type="ORF">ABIA69_000540</name>
</gene>
<feature type="transmembrane region" description="Helical" evidence="8">
    <location>
        <begin position="117"/>
        <end position="134"/>
    </location>
</feature>
<reference evidence="10 11" key="1">
    <citation type="submission" date="2024-06" db="EMBL/GenBank/DDBJ databases">
        <title>Sorghum-associated microbial communities from plants grown in Nebraska, USA.</title>
        <authorList>
            <person name="Schachtman D."/>
        </authorList>
    </citation>
    <scope>NUCLEOTIDE SEQUENCE [LARGE SCALE GENOMIC DNA]</scope>
    <source>
        <strain evidence="10 11">736</strain>
    </source>
</reference>
<feature type="domain" description="Histidine kinase" evidence="9">
    <location>
        <begin position="680"/>
        <end position="768"/>
    </location>
</feature>
<keyword evidence="8" id="KW-0472">Membrane</keyword>
<keyword evidence="5 10" id="KW-0418">Kinase</keyword>
<dbReference type="Pfam" id="PF02518">
    <property type="entry name" value="HATPase_c"/>
    <property type="match status" value="1"/>
</dbReference>
<dbReference type="InterPro" id="IPR005467">
    <property type="entry name" value="His_kinase_dom"/>
</dbReference>
<evidence type="ECO:0000256" key="8">
    <source>
        <dbReference type="SAM" id="Phobius"/>
    </source>
</evidence>
<evidence type="ECO:0000256" key="4">
    <source>
        <dbReference type="ARBA" id="ARBA00022741"/>
    </source>
</evidence>
<dbReference type="EMBL" id="JBEPSB010000001">
    <property type="protein sequence ID" value="MET4559397.1"/>
    <property type="molecule type" value="Genomic_DNA"/>
</dbReference>
<dbReference type="InterPro" id="IPR003594">
    <property type="entry name" value="HATPase_dom"/>
</dbReference>
<dbReference type="SUPFAM" id="SSF55874">
    <property type="entry name" value="ATPase domain of HSP90 chaperone/DNA topoisomerase II/histidine kinase"/>
    <property type="match status" value="1"/>
</dbReference>
<feature type="transmembrane region" description="Helical" evidence="8">
    <location>
        <begin position="336"/>
        <end position="356"/>
    </location>
</feature>
<keyword evidence="11" id="KW-1185">Reference proteome</keyword>
<feature type="transmembrane region" description="Helical" evidence="8">
    <location>
        <begin position="170"/>
        <end position="193"/>
    </location>
</feature>
<dbReference type="PROSITE" id="PS50109">
    <property type="entry name" value="HIS_KIN"/>
    <property type="match status" value="1"/>
</dbReference>
<dbReference type="Pfam" id="PF07730">
    <property type="entry name" value="HisKA_3"/>
    <property type="match status" value="1"/>
</dbReference>
<feature type="transmembrane region" description="Helical" evidence="8">
    <location>
        <begin position="9"/>
        <end position="31"/>
    </location>
</feature>
<dbReference type="RefSeq" id="WP_354470844.1">
    <property type="nucleotide sequence ID" value="NZ_JBEPSB010000001.1"/>
</dbReference>
<keyword evidence="4" id="KW-0547">Nucleotide-binding</keyword>
<sequence>MMNEKRKILVLQFIFLTAHLFLIFTMLSPYIGIAIHFNSNEEVVVTNVYDNDGWARYTNLSPGDVILEVDDKEISSIKNYKYNNCFVHGSSIKIKRNNEMKYIQAPTNSLKDTFQEIIIPSIFSLTVFVLTLFIYQQNSKVAFYLIGFLLSVSLSFFASTESGRGDIVSNILICVFFPLGSLFLTLFIHRLLLEKGIIKNKWLTFFKINSVICLFVIFLKLATLLQSNLLDVISTGLMLSYFCLNICFSIMLLLYFYVATKGSHHEVFFKWLILIHVCAFIPFIFLHAVPFIFNLPYLQDDVAAFTLFIIPIGYSYIVLTNRLIDINFILKQIPYYTFLTFIPTLVLTILVISDRFYTENGVVYFIILFLAILIINIVTLFLKEKLDFQLKDSFLYKQSYLSKNLNEFSQKLPSVMKENDLENLLLNQITEILDPQILLLIRLNKETLEFQSIDYKSNSQSMLTDFIKKKLKNTTTDTLIGNPNYLGIELYQTDSYVTYLWVSQKRNNTTFNMHEKMWLINIVKYVRLVHENLNIVQNIIKSIEKRDTTNHQSSNTLSRFLLQLGEQERIRLASDLHDSALQDQTIWYQKLDKVIQNSSSTLQEEELATLNKIKNGLLDVIKQLRETCSELRPNFMLNTDFTASLEEFCKKKQMKVSYNLKYEFHNFSDYSNNYNLTISIYRVLQELLNNAEKHAKASVVSVEMWEENDYIFLDYKDNGVGMNNSIEKYSEHHIGLIGIKERIHILNGDIEFISEVNKGLQILITIPR</sequence>
<evidence type="ECO:0000256" key="6">
    <source>
        <dbReference type="ARBA" id="ARBA00022840"/>
    </source>
</evidence>
<name>A0ABV2PEL6_9BACI</name>
<dbReference type="CDD" id="cd16917">
    <property type="entry name" value="HATPase_UhpB-NarQ-NarX-like"/>
    <property type="match status" value="1"/>
</dbReference>